<dbReference type="Pfam" id="PF23759">
    <property type="entry name" value="GBD_T9SS_assoc"/>
    <property type="match status" value="1"/>
</dbReference>
<evidence type="ECO:0000259" key="1">
    <source>
        <dbReference type="PROSITE" id="PS50853"/>
    </source>
</evidence>
<comment type="caution">
    <text evidence="2">The sequence shown here is derived from an EMBL/GenBank/DDBJ whole genome shotgun (WGS) entry which is preliminary data.</text>
</comment>
<evidence type="ECO:0000313" key="3">
    <source>
        <dbReference type="Proteomes" id="UP000536509"/>
    </source>
</evidence>
<gene>
    <name evidence="2" type="ORF">HKT18_07205</name>
</gene>
<dbReference type="Gene3D" id="2.60.120.380">
    <property type="match status" value="1"/>
</dbReference>
<keyword evidence="3" id="KW-1185">Reference proteome</keyword>
<sequence>MFILLISNTIQAQGTSCSNATALTINGSCVSGVTIGDTTQDSPNIGTCPGTFAREGWFTFTVSSGPQNITITADANNRNLFLQLISSTSSCTGLSQINCANATNSNGAQIESINQTLGNGIYYIKVVNVGSSNMVLNSICVTATSPCTAPAAQASGFTLGTVTSTTVPATFSGTANGFLVIRSLTNTPPSQPIDGTIYSAANIATLGSGLTFIQSGASTTITDTGLTGNTQYYYFIYAYNNTSCTGGPVYNASGALTGNAVTCPAIPNSVATAGITSSGFTLNWAAPTGGSANAITYSVQVTTDAGYTTNISGSPFSISAPTVTLSLTGLNASTIYYYRILASNGCNSAYVTGNVTTSAGNPCSNATTLNCGTTNLAGTTVGSTNYTHNTGCTMSNYGKWYTFIGDGNMNTISVTTTNFDAEMSISSGTCGALTNITCEDSAINGTETYSFTATVGVTYYVYVSYWLSGDTTTGTFTISRTCTTPFDPCASIPNISTCGSTTNTTIAAGIGAYGTSSCGWTTSGQEQIYTFTPTITGNYSISQTSSFAYIDYQFKPASSGCNSSGWTCIDDISGTANSPYFSLTAGIQYYLLLDPESSAGGNVSFVLNCPLTPPTNDNCSGAISLTVNPSTTCTTNTSGTTLGASQSQAGCIGTADDDVWYSFVAITNSHTVTATPTGLSDTVIQAFSGNCGSLVSLGCVDDTISSNESTVLTGLTIGNTYFVRVYSYSSSSGQGTFNICVTSNIPCTGGSGAGGASDNCPVIVAGGIGMSGADPNPINACISSTCVDLEATYLQLNQTTNYTVQPITYNPPYQFSCLQNSVSINVDDVWSPTVSLPFNFCFYGTNYSQCLIGSNGTITFDLTNNTPGGYSGWSFANNLPNNTLFLNTIFGVYHDIDPSKGGEVGWELITLTSGCRALVASWNDIPMFSSSCNAQLYTGMIVLYENTNIIEVYIEEKNVCATWNSGNAIVGIQNATGTQAVVAPNRNGLDTNWTTTNEAWRFTPSGTSIASVKWYQGSGTSGTVVGTSNTLNICPTTTTTYTAEVTYTLCGGSTLKITDETTVTVGASKVWNGSVDNDWNKPNNWTPNTAIPNSADCVIIPITANNPVISGTNYSALAGTLSIQNGATLTINSNNSLTVTDWVNVAATGTFTINNSASLVQINNVTNTGNIIYKRDATIRSLDYVYWSSPVANYSLSSIAAPLSFWAMYKWNTTVANTNGGQGNWESAAGDTMIAGKGYIASGPSTFSSTVAATLNGSFTGVPNNGNITIPIARGSDTNTALHYGTNGAEITNYSDNWNLLGNPYPSAIRASQFLFDNNTKIMGNVKLWTHGTLPAIIASPFYNTFIYNYSPGDYLTYNFTGTSCCPAAGADLFIGSGQGFFVQMVDGPAATDNITFTNSLRSNTYSNSTFYRLSNSNVSNSINVENLERNRIWLDIIDSNNNSDRTLFGYIEGATMGNDSFFDCITQNTGGTAIYSLLDNAKFSIQGRALPFDVNDEVPIGVNIPSSGNYSIALAAIDGLLNNQNIYLKDNLLNITHDLKVSPYQFTSTNGMIHDRFEVVYRNNALDNSEFSSNNQVNVIVKDEVTVSSNSLQMESIIVYNVLGQKLDSYFNINTNFFTLSNLRKNNAGLLLKIKLQTGETVIRKVIY</sequence>
<dbReference type="PROSITE" id="PS50853">
    <property type="entry name" value="FN3"/>
    <property type="match status" value="1"/>
</dbReference>
<protein>
    <submittedName>
        <fullName evidence="2">Fibronectin type III domain-containing protein</fullName>
    </submittedName>
</protein>
<dbReference type="InterPro" id="IPR013783">
    <property type="entry name" value="Ig-like_fold"/>
</dbReference>
<dbReference type="Proteomes" id="UP000536509">
    <property type="component" value="Unassembled WGS sequence"/>
</dbReference>
<name>A0A7Y3R8Q5_9FLAO</name>
<dbReference type="EMBL" id="JABEVX010000003">
    <property type="protein sequence ID" value="NNT71999.1"/>
    <property type="molecule type" value="Genomic_DNA"/>
</dbReference>
<dbReference type="InterPro" id="IPR056600">
    <property type="entry name" value="GBD_T9SS_assoc"/>
</dbReference>
<dbReference type="InterPro" id="IPR003961">
    <property type="entry name" value="FN3_dom"/>
</dbReference>
<dbReference type="SMART" id="SM00060">
    <property type="entry name" value="FN3"/>
    <property type="match status" value="3"/>
</dbReference>
<dbReference type="Pfam" id="PF00041">
    <property type="entry name" value="fn3"/>
    <property type="match status" value="1"/>
</dbReference>
<reference evidence="2 3" key="1">
    <citation type="submission" date="2020-05" db="EMBL/GenBank/DDBJ databases">
        <title>Draft genome of Flavobacterium sp. IMCC34852.</title>
        <authorList>
            <person name="Song J."/>
            <person name="Cho J.-C."/>
        </authorList>
    </citation>
    <scope>NUCLEOTIDE SEQUENCE [LARGE SCALE GENOMIC DNA]</scope>
    <source>
        <strain evidence="2 3">IMCC34852</strain>
    </source>
</reference>
<organism evidence="2 3">
    <name type="scientific">Flavobacterium rivulicola</name>
    <dbReference type="NCBI Taxonomy" id="2732161"/>
    <lineage>
        <taxon>Bacteria</taxon>
        <taxon>Pseudomonadati</taxon>
        <taxon>Bacteroidota</taxon>
        <taxon>Flavobacteriia</taxon>
        <taxon>Flavobacteriales</taxon>
        <taxon>Flavobacteriaceae</taxon>
        <taxon>Flavobacterium</taxon>
    </lineage>
</organism>
<dbReference type="RefSeq" id="WP_171222184.1">
    <property type="nucleotide sequence ID" value="NZ_CP121446.1"/>
</dbReference>
<accession>A0A7Y3R8Q5</accession>
<dbReference type="SUPFAM" id="SSF49265">
    <property type="entry name" value="Fibronectin type III"/>
    <property type="match status" value="1"/>
</dbReference>
<dbReference type="InterPro" id="IPR036116">
    <property type="entry name" value="FN3_sf"/>
</dbReference>
<evidence type="ECO:0000313" key="2">
    <source>
        <dbReference type="EMBL" id="NNT71999.1"/>
    </source>
</evidence>
<dbReference type="CDD" id="cd00063">
    <property type="entry name" value="FN3"/>
    <property type="match status" value="1"/>
</dbReference>
<feature type="domain" description="Fibronectin type-III" evidence="1">
    <location>
        <begin position="266"/>
        <end position="362"/>
    </location>
</feature>
<proteinExistence type="predicted"/>
<dbReference type="Gene3D" id="2.60.40.10">
    <property type="entry name" value="Immunoglobulins"/>
    <property type="match status" value="2"/>
</dbReference>